<dbReference type="SUPFAM" id="SSF48452">
    <property type="entry name" value="TPR-like"/>
    <property type="match status" value="1"/>
</dbReference>
<dbReference type="InterPro" id="IPR019734">
    <property type="entry name" value="TPR_rpt"/>
</dbReference>
<accession>A0A2A9MM08</accession>
<reference evidence="3 4" key="1">
    <citation type="submission" date="2017-09" db="EMBL/GenBank/DDBJ databases">
        <title>Genome sequencing of Besnoitia besnoiti strain Bb-Ger1.</title>
        <authorList>
            <person name="Schares G."/>
            <person name="Venepally P."/>
            <person name="Lorenzi H.A."/>
        </authorList>
    </citation>
    <scope>NUCLEOTIDE SEQUENCE [LARGE SCALE GENOMIC DNA]</scope>
    <source>
        <strain evidence="3 4">Bb-Ger1</strain>
    </source>
</reference>
<comment type="caution">
    <text evidence="3">The sequence shown here is derived from an EMBL/GenBank/DDBJ whole genome shotgun (WGS) entry which is preliminary data.</text>
</comment>
<dbReference type="VEuPathDB" id="ToxoDB:BESB_049850"/>
<dbReference type="RefSeq" id="XP_029220802.1">
    <property type="nucleotide sequence ID" value="XM_029363436.1"/>
</dbReference>
<evidence type="ECO:0000313" key="4">
    <source>
        <dbReference type="Proteomes" id="UP000224006"/>
    </source>
</evidence>
<dbReference type="Gene3D" id="2.30.42.10">
    <property type="match status" value="1"/>
</dbReference>
<organism evidence="3 4">
    <name type="scientific">Besnoitia besnoiti</name>
    <name type="common">Apicomplexan protozoan</name>
    <dbReference type="NCBI Taxonomy" id="94643"/>
    <lineage>
        <taxon>Eukaryota</taxon>
        <taxon>Sar</taxon>
        <taxon>Alveolata</taxon>
        <taxon>Apicomplexa</taxon>
        <taxon>Conoidasida</taxon>
        <taxon>Coccidia</taxon>
        <taxon>Eucoccidiorida</taxon>
        <taxon>Eimeriorina</taxon>
        <taxon>Sarcocystidae</taxon>
        <taxon>Besnoitia</taxon>
    </lineage>
</organism>
<feature type="compositionally biased region" description="Basic and acidic residues" evidence="2">
    <location>
        <begin position="286"/>
        <end position="301"/>
    </location>
</feature>
<proteinExistence type="predicted"/>
<dbReference type="OrthoDB" id="6502734at2759"/>
<dbReference type="InterPro" id="IPR036034">
    <property type="entry name" value="PDZ_sf"/>
</dbReference>
<name>A0A2A9MM08_BESBE</name>
<feature type="region of interest" description="Disordered" evidence="2">
    <location>
        <begin position="252"/>
        <end position="271"/>
    </location>
</feature>
<evidence type="ECO:0000256" key="2">
    <source>
        <dbReference type="SAM" id="MobiDB-lite"/>
    </source>
</evidence>
<feature type="repeat" description="TPR" evidence="1">
    <location>
        <begin position="556"/>
        <end position="589"/>
    </location>
</feature>
<feature type="region of interest" description="Disordered" evidence="2">
    <location>
        <begin position="283"/>
        <end position="315"/>
    </location>
</feature>
<dbReference type="PROSITE" id="PS50005">
    <property type="entry name" value="TPR"/>
    <property type="match status" value="1"/>
</dbReference>
<dbReference type="EMBL" id="NWUJ01000003">
    <property type="protein sequence ID" value="PFH36793.1"/>
    <property type="molecule type" value="Genomic_DNA"/>
</dbReference>
<dbReference type="GeneID" id="40309915"/>
<evidence type="ECO:0000256" key="1">
    <source>
        <dbReference type="PROSITE-ProRule" id="PRU00339"/>
    </source>
</evidence>
<dbReference type="Proteomes" id="UP000224006">
    <property type="component" value="Chromosome III"/>
</dbReference>
<sequence>MVFFFFLAAVLQRRPAPPAAKRFFSLLFLLLSTSAFLLEFLPGSTLWRICRGAYAAARRSAVSVPPLGSPFFASYPARRRELTVSSEFSRFSAESSSPFFSYVSPAPSFFLIPLPSSHSSPCCLTSPFSRSALSQARSPGAATAPSCLYSFLPSSVCVSSACVLRRPPRCSSLASTSSPLSAASNWSSYPFPAFFSRRVFRLSPSFPSPSSSPSLPSSLLFSSSRSALGASASERSLEALIGEDSVRYEQEDAARGRKRAAPPPVAEASGEAYHILIAPAESAETAARRRERAGAEERNADETQSQRGDEEAEGLSAAHRVREALQALLWESNIQGEVTLDVFPSEAAAEAFLARLRSESADRGEEREVQNSEEVADPHVADASARDEEEPVLHGALKETLPAAPPALSPLFSTSASSAFSSLSPAASPQSGWALPRPVRVYVHSSARPTVVSEAISDFSKISLFADAVVPRGARKEAFGVALKILERGMREAEERGKSATAAALLEDARRTLPLRGGFLVSDIFKKQTEMFLREKKGHEAVNAAVHAVEAAPECSEAWGTLGDAYRSLRRFWEARSAYDIAAHLSPSKNRFAFLILALDRALQGADRDPELLQANLPTVEPATLKMPTGLAIEANDSTLGGCYVAYVAEDSKADKAGVRPGAQVVAVGDQVLLGRPLSACLEALTFPARASRAQAVPSLRFLFFHGCLTDLYGFRAFAHLQAAGRLEEIFALVRRSEDIVRLMRAREKEEAREFGFGQTHVGALQVDRAYGRHADLDDYLKRRQLM</sequence>
<dbReference type="KEGG" id="bbes:BESB_049850"/>
<keyword evidence="1" id="KW-0802">TPR repeat</keyword>
<protein>
    <submittedName>
        <fullName evidence="3">Uncharacterized protein</fullName>
    </submittedName>
</protein>
<keyword evidence="4" id="KW-1185">Reference proteome</keyword>
<feature type="region of interest" description="Disordered" evidence="2">
    <location>
        <begin position="361"/>
        <end position="385"/>
    </location>
</feature>
<dbReference type="Gene3D" id="1.25.40.10">
    <property type="entry name" value="Tetratricopeptide repeat domain"/>
    <property type="match status" value="1"/>
</dbReference>
<evidence type="ECO:0000313" key="3">
    <source>
        <dbReference type="EMBL" id="PFH36793.1"/>
    </source>
</evidence>
<gene>
    <name evidence="3" type="ORF">BESB_049850</name>
</gene>
<dbReference type="InterPro" id="IPR011990">
    <property type="entry name" value="TPR-like_helical_dom_sf"/>
</dbReference>
<dbReference type="AlphaFoldDB" id="A0A2A9MM08"/>
<dbReference type="SUPFAM" id="SSF50156">
    <property type="entry name" value="PDZ domain-like"/>
    <property type="match status" value="1"/>
</dbReference>